<accession>A0A9P4YY15</accession>
<name>A0A9P4YY15_9HYPO</name>
<sequence length="383" mass="42209">MAVQSSLIEIDLHRLDVVSRESFEWSITTLSSIHPDRPLAVGTSLGVHLHDFRTRIRGFRDAPERVDSGDWEDTDVFKAIFDPNPLPPYASLSQPTPTSILYLPVRDDDVQVSDDIYVSGRFSNILHYDRRKFPAIVNSIHSGATVNSLAALPYPFYPANHPARRSAGLGADVLAEMKAQGGSTLMAGGGYNQKGSLELYGVGPRPVVGSLDRTADLCTRNRFTAAPAPIMYVTNHGTKIVISDGSGHIKWFERDGLTECRRIRVGHSKLDDGAGNLVKKPGAHLDDVARKVVSTRTHKHGRARPNNDNVLFWTGERLGLVSFTSAPLFEEENFVAGREGDMPAEEEARREYSEQMHEALMRQANEARFLSGLGMGTRSSFGL</sequence>
<reference evidence="1" key="1">
    <citation type="submission" date="2020-03" db="EMBL/GenBank/DDBJ databases">
        <title>Site-based positive gene gene selection in Geosmithia morbida across the United States reveals a broad range of putative effectors and factors for local host and environmental adapation.</title>
        <authorList>
            <person name="Onufrak A."/>
            <person name="Murdoch R.W."/>
            <person name="Gazis R."/>
            <person name="Huff M."/>
            <person name="Staton M."/>
            <person name="Klingeman W."/>
            <person name="Hadziabdic D."/>
        </authorList>
    </citation>
    <scope>NUCLEOTIDE SEQUENCE</scope>
    <source>
        <strain evidence="1">1262</strain>
    </source>
</reference>
<keyword evidence="2" id="KW-1185">Reference proteome</keyword>
<dbReference type="InterPro" id="IPR039719">
    <property type="entry name" value="FBXO28"/>
</dbReference>
<evidence type="ECO:0000313" key="2">
    <source>
        <dbReference type="Proteomes" id="UP000749293"/>
    </source>
</evidence>
<gene>
    <name evidence="1" type="ORF">GMORB2_4022</name>
</gene>
<dbReference type="GO" id="GO:0000209">
    <property type="term" value="P:protein polyubiquitination"/>
    <property type="evidence" value="ECO:0007669"/>
    <property type="project" value="TreeGrafter"/>
</dbReference>
<proteinExistence type="predicted"/>
<dbReference type="Proteomes" id="UP000749293">
    <property type="component" value="Unassembled WGS sequence"/>
</dbReference>
<organism evidence="1 2">
    <name type="scientific">Geosmithia morbida</name>
    <dbReference type="NCBI Taxonomy" id="1094350"/>
    <lineage>
        <taxon>Eukaryota</taxon>
        <taxon>Fungi</taxon>
        <taxon>Dikarya</taxon>
        <taxon>Ascomycota</taxon>
        <taxon>Pezizomycotina</taxon>
        <taxon>Sordariomycetes</taxon>
        <taxon>Hypocreomycetidae</taxon>
        <taxon>Hypocreales</taxon>
        <taxon>Bionectriaceae</taxon>
        <taxon>Geosmithia</taxon>
    </lineage>
</organism>
<comment type="caution">
    <text evidence="1">The sequence shown here is derived from an EMBL/GenBank/DDBJ whole genome shotgun (WGS) entry which is preliminary data.</text>
</comment>
<dbReference type="AlphaFoldDB" id="A0A9P4YY15"/>
<dbReference type="EMBL" id="JAANYQ010000003">
    <property type="protein sequence ID" value="KAF4125183.1"/>
    <property type="molecule type" value="Genomic_DNA"/>
</dbReference>
<dbReference type="GeneID" id="55970250"/>
<evidence type="ECO:0000313" key="1">
    <source>
        <dbReference type="EMBL" id="KAF4125183.1"/>
    </source>
</evidence>
<dbReference type="PANTHER" id="PTHR13252">
    <property type="entry name" value="F-BOX ONLY PROTEIN 28"/>
    <property type="match status" value="1"/>
</dbReference>
<dbReference type="OrthoDB" id="3219396at2759"/>
<dbReference type="RefSeq" id="XP_035323835.1">
    <property type="nucleotide sequence ID" value="XM_035465998.1"/>
</dbReference>
<dbReference type="PANTHER" id="PTHR13252:SF9">
    <property type="entry name" value="F-BOX ONLY PROTEIN 28"/>
    <property type="match status" value="1"/>
</dbReference>
<protein>
    <submittedName>
        <fullName evidence="1">FBOX protein</fullName>
    </submittedName>
</protein>